<gene>
    <name evidence="3" type="ORF">SO694_00013349</name>
</gene>
<reference evidence="3 4" key="1">
    <citation type="submission" date="2024-03" db="EMBL/GenBank/DDBJ databases">
        <title>Aureococcus anophagefferens CCMP1851 and Kratosvirus quantuckense: Draft genome of a second virus-susceptible host strain in the model system.</title>
        <authorList>
            <person name="Chase E."/>
            <person name="Truchon A.R."/>
            <person name="Schepens W."/>
            <person name="Wilhelm S.W."/>
        </authorList>
    </citation>
    <scope>NUCLEOTIDE SEQUENCE [LARGE SCALE GENOMIC DNA]</scope>
    <source>
        <strain evidence="3 4">CCMP1851</strain>
    </source>
</reference>
<sequence>MHASTAAFLPEARALMGDLPVDCDGPDHDGMWWWPSLDHVRPDPRGALGWEESAAALAPALDAHDAVLGFSQGAAMAAVLCALHPHRVRFGIFACGYTAVGTGLKALAEGDEGLGAIDVPSLHIVGERDGAVPPEAGEHLASRFKDPVIVRTSAGHWLPRDDPEVAAALLAFLARARARERARRRGGGAAEEAKEEEGWLS</sequence>
<comment type="caution">
    <text evidence="3">The sequence shown here is derived from an EMBL/GenBank/DDBJ whole genome shotgun (WGS) entry which is preliminary data.</text>
</comment>
<evidence type="ECO:0000256" key="1">
    <source>
        <dbReference type="ARBA" id="ARBA00022801"/>
    </source>
</evidence>
<dbReference type="Pfam" id="PF03959">
    <property type="entry name" value="FSH1"/>
    <property type="match status" value="1"/>
</dbReference>
<dbReference type="SUPFAM" id="SSF53474">
    <property type="entry name" value="alpha/beta-Hydrolases"/>
    <property type="match status" value="1"/>
</dbReference>
<dbReference type="Gene3D" id="3.40.50.1820">
    <property type="entry name" value="alpha/beta hydrolase"/>
    <property type="match status" value="1"/>
</dbReference>
<dbReference type="InterPro" id="IPR005645">
    <property type="entry name" value="FSH-like_dom"/>
</dbReference>
<organism evidence="3 4">
    <name type="scientific">Aureococcus anophagefferens</name>
    <name type="common">Harmful bloom alga</name>
    <dbReference type="NCBI Taxonomy" id="44056"/>
    <lineage>
        <taxon>Eukaryota</taxon>
        <taxon>Sar</taxon>
        <taxon>Stramenopiles</taxon>
        <taxon>Ochrophyta</taxon>
        <taxon>Pelagophyceae</taxon>
        <taxon>Pelagomonadales</taxon>
        <taxon>Pelagomonadaceae</taxon>
        <taxon>Aureococcus</taxon>
    </lineage>
</organism>
<dbReference type="InterPro" id="IPR050593">
    <property type="entry name" value="LovG"/>
</dbReference>
<accession>A0ABR1G121</accession>
<evidence type="ECO:0000313" key="3">
    <source>
        <dbReference type="EMBL" id="KAK7242253.1"/>
    </source>
</evidence>
<dbReference type="PANTHER" id="PTHR48070">
    <property type="entry name" value="ESTERASE OVCA2"/>
    <property type="match status" value="1"/>
</dbReference>
<dbReference type="Proteomes" id="UP001363151">
    <property type="component" value="Unassembled WGS sequence"/>
</dbReference>
<keyword evidence="4" id="KW-1185">Reference proteome</keyword>
<protein>
    <recommendedName>
        <fullName evidence="2">Serine hydrolase domain-containing protein</fullName>
    </recommendedName>
</protein>
<proteinExistence type="predicted"/>
<dbReference type="PANTHER" id="PTHR48070:SF6">
    <property type="entry name" value="ESTERASE OVCA2"/>
    <property type="match status" value="1"/>
</dbReference>
<evidence type="ECO:0000259" key="2">
    <source>
        <dbReference type="Pfam" id="PF03959"/>
    </source>
</evidence>
<feature type="domain" description="Serine hydrolase" evidence="2">
    <location>
        <begin position="26"/>
        <end position="166"/>
    </location>
</feature>
<dbReference type="EMBL" id="JBBJCI010000146">
    <property type="protein sequence ID" value="KAK7242253.1"/>
    <property type="molecule type" value="Genomic_DNA"/>
</dbReference>
<evidence type="ECO:0000313" key="4">
    <source>
        <dbReference type="Proteomes" id="UP001363151"/>
    </source>
</evidence>
<name>A0ABR1G121_AURAN</name>
<dbReference type="InterPro" id="IPR029058">
    <property type="entry name" value="AB_hydrolase_fold"/>
</dbReference>
<keyword evidence="1" id="KW-0378">Hydrolase</keyword>